<dbReference type="Gramene" id="A01p10870.2_BraZ1">
    <property type="protein sequence ID" value="A01p10870.2_BraZ1.CDS"/>
    <property type="gene ID" value="A01g10870.2_BraZ1"/>
</dbReference>
<organism evidence="1 2">
    <name type="scientific">Brassica campestris</name>
    <name type="common">Field mustard</name>
    <dbReference type="NCBI Taxonomy" id="3711"/>
    <lineage>
        <taxon>Eukaryota</taxon>
        <taxon>Viridiplantae</taxon>
        <taxon>Streptophyta</taxon>
        <taxon>Embryophyta</taxon>
        <taxon>Tracheophyta</taxon>
        <taxon>Spermatophyta</taxon>
        <taxon>Magnoliopsida</taxon>
        <taxon>eudicotyledons</taxon>
        <taxon>Gunneridae</taxon>
        <taxon>Pentapetalae</taxon>
        <taxon>rosids</taxon>
        <taxon>malvids</taxon>
        <taxon>Brassicales</taxon>
        <taxon>Brassicaceae</taxon>
        <taxon>Brassiceae</taxon>
        <taxon>Brassica</taxon>
    </lineage>
</organism>
<protein>
    <submittedName>
        <fullName evidence="1">Uncharacterized protein</fullName>
    </submittedName>
</protein>
<dbReference type="EMBL" id="LS974617">
    <property type="protein sequence ID" value="CAG7887011.1"/>
    <property type="molecule type" value="Genomic_DNA"/>
</dbReference>
<dbReference type="Proteomes" id="UP000694005">
    <property type="component" value="Chromosome A01"/>
</dbReference>
<reference evidence="1 2" key="1">
    <citation type="submission" date="2021-07" db="EMBL/GenBank/DDBJ databases">
        <authorList>
            <consortium name="Genoscope - CEA"/>
            <person name="William W."/>
        </authorList>
    </citation>
    <scope>NUCLEOTIDE SEQUENCE [LARGE SCALE GENOMIC DNA]</scope>
</reference>
<name>A0A8D9GTZ2_BRACM</name>
<dbReference type="AlphaFoldDB" id="A0A8D9GTZ2"/>
<evidence type="ECO:0000313" key="1">
    <source>
        <dbReference type="EMBL" id="CAG7887011.1"/>
    </source>
</evidence>
<accession>A0A8D9GTZ2</accession>
<evidence type="ECO:0000313" key="2">
    <source>
        <dbReference type="Proteomes" id="UP000694005"/>
    </source>
</evidence>
<sequence>MQYLLRRVLCKIIVISSTIFTEIEIQPKTRQCPFR</sequence>
<proteinExistence type="predicted"/>
<gene>
    <name evidence="1" type="ORF">BRAPAZ1V2_A01P10870.2</name>
</gene>